<evidence type="ECO:0000313" key="3">
    <source>
        <dbReference type="Proteomes" id="UP000315295"/>
    </source>
</evidence>
<accession>A0A540KX16</accession>
<evidence type="ECO:0000313" key="2">
    <source>
        <dbReference type="EMBL" id="TQD83923.1"/>
    </source>
</evidence>
<keyword evidence="3" id="KW-1185">Reference proteome</keyword>
<organism evidence="1 3">
    <name type="scientific">Malus baccata</name>
    <name type="common">Siberian crab apple</name>
    <name type="synonym">Pyrus baccata</name>
    <dbReference type="NCBI Taxonomy" id="106549"/>
    <lineage>
        <taxon>Eukaryota</taxon>
        <taxon>Viridiplantae</taxon>
        <taxon>Streptophyta</taxon>
        <taxon>Embryophyta</taxon>
        <taxon>Tracheophyta</taxon>
        <taxon>Spermatophyta</taxon>
        <taxon>Magnoliopsida</taxon>
        <taxon>eudicotyledons</taxon>
        <taxon>Gunneridae</taxon>
        <taxon>Pentapetalae</taxon>
        <taxon>rosids</taxon>
        <taxon>fabids</taxon>
        <taxon>Rosales</taxon>
        <taxon>Rosaceae</taxon>
        <taxon>Amygdaloideae</taxon>
        <taxon>Maleae</taxon>
        <taxon>Malus</taxon>
    </lineage>
</organism>
<dbReference type="EMBL" id="VIEB01000660">
    <property type="protein sequence ID" value="TQD83923.1"/>
    <property type="molecule type" value="Genomic_DNA"/>
</dbReference>
<sequence>METLRITMAVHQQQEHEAVDGPPRQMHKKPLFRVSAVSKTLRILVKCPSFAALHAQIAQFTATSLSSSFLFKKSSDGQPAPTCQTTKIAPTLHLINWKGSLNIQHISKETSHSQQHIQQCHAESRS</sequence>
<dbReference type="Proteomes" id="UP000315295">
    <property type="component" value="Unassembled WGS sequence"/>
</dbReference>
<protein>
    <submittedName>
        <fullName evidence="1">Uncharacterized protein</fullName>
    </submittedName>
</protein>
<dbReference type="AlphaFoldDB" id="A0A540KX16"/>
<dbReference type="EMBL" id="VIEB01000901">
    <property type="protein sequence ID" value="TQD78562.1"/>
    <property type="molecule type" value="Genomic_DNA"/>
</dbReference>
<proteinExistence type="predicted"/>
<name>A0A540KX16_MALBA</name>
<gene>
    <name evidence="2" type="ORF">C1H46_030535</name>
    <name evidence="1" type="ORF">C1H46_035886</name>
</gene>
<evidence type="ECO:0000313" key="1">
    <source>
        <dbReference type="EMBL" id="TQD78562.1"/>
    </source>
</evidence>
<reference evidence="1 3" key="1">
    <citation type="journal article" date="2019" name="G3 (Bethesda)">
        <title>Sequencing of a Wild Apple (Malus baccata) Genome Unravels the Differences Between Cultivated and Wild Apple Species Regarding Disease Resistance and Cold Tolerance.</title>
        <authorList>
            <person name="Chen X."/>
        </authorList>
    </citation>
    <scope>NUCLEOTIDE SEQUENCE [LARGE SCALE GENOMIC DNA]</scope>
    <source>
        <strain evidence="3">cv. Shandingzi</strain>
        <tissue evidence="1">Leaves</tissue>
    </source>
</reference>
<comment type="caution">
    <text evidence="1">The sequence shown here is derived from an EMBL/GenBank/DDBJ whole genome shotgun (WGS) entry which is preliminary data.</text>
</comment>